<evidence type="ECO:0000256" key="2">
    <source>
        <dbReference type="ARBA" id="ARBA00022737"/>
    </source>
</evidence>
<protein>
    <recommendedName>
        <fullName evidence="5">FAD-binding PCMH-type domain-containing protein</fullName>
    </recommendedName>
</protein>
<dbReference type="InterPro" id="IPR056884">
    <property type="entry name" value="NPHP3-like_N"/>
</dbReference>
<comment type="caution">
    <text evidence="6">The sequence shown here is derived from an EMBL/GenBank/DDBJ whole genome shotgun (WGS) entry which is preliminary data.</text>
</comment>
<dbReference type="InterPro" id="IPR016169">
    <property type="entry name" value="FAD-bd_PCMH_sub2"/>
</dbReference>
<feature type="region of interest" description="Disordered" evidence="4">
    <location>
        <begin position="1944"/>
        <end position="2016"/>
    </location>
</feature>
<feature type="compositionally biased region" description="Pro residues" evidence="4">
    <location>
        <begin position="2815"/>
        <end position="2829"/>
    </location>
</feature>
<feature type="compositionally biased region" description="Pro residues" evidence="4">
    <location>
        <begin position="3536"/>
        <end position="3556"/>
    </location>
</feature>
<feature type="compositionally biased region" description="Low complexity" evidence="4">
    <location>
        <begin position="1162"/>
        <end position="1175"/>
    </location>
</feature>
<dbReference type="Gene3D" id="3.30.465.10">
    <property type="match status" value="2"/>
</dbReference>
<reference evidence="6" key="1">
    <citation type="submission" date="2022-07" db="EMBL/GenBank/DDBJ databases">
        <title>Genome Sequence of Leucocoprinus birnbaumii.</title>
        <authorList>
            <person name="Buettner E."/>
        </authorList>
    </citation>
    <scope>NUCLEOTIDE SEQUENCE</scope>
    <source>
        <strain evidence="6">VT141</strain>
    </source>
</reference>
<evidence type="ECO:0000256" key="1">
    <source>
        <dbReference type="ARBA" id="ARBA00005466"/>
    </source>
</evidence>
<accession>A0AAD5VXH0</accession>
<evidence type="ECO:0000259" key="5">
    <source>
        <dbReference type="PROSITE" id="PS51387"/>
    </source>
</evidence>
<feature type="domain" description="FAD-binding PCMH-type" evidence="5">
    <location>
        <begin position="105"/>
        <end position="285"/>
    </location>
</feature>
<feature type="region of interest" description="Disordered" evidence="4">
    <location>
        <begin position="2752"/>
        <end position="2782"/>
    </location>
</feature>
<feature type="compositionally biased region" description="Polar residues" evidence="4">
    <location>
        <begin position="2767"/>
        <end position="2781"/>
    </location>
</feature>
<feature type="region of interest" description="Disordered" evidence="4">
    <location>
        <begin position="4309"/>
        <end position="4367"/>
    </location>
</feature>
<proteinExistence type="inferred from homology"/>
<feature type="compositionally biased region" description="Low complexity" evidence="4">
    <location>
        <begin position="2796"/>
        <end position="2814"/>
    </location>
</feature>
<feature type="region of interest" description="Disordered" evidence="4">
    <location>
        <begin position="2062"/>
        <end position="2096"/>
    </location>
</feature>
<keyword evidence="7" id="KW-1185">Reference proteome</keyword>
<dbReference type="Pfam" id="PF24883">
    <property type="entry name" value="NPHP3_N"/>
    <property type="match status" value="6"/>
</dbReference>
<dbReference type="GO" id="GO:0016491">
    <property type="term" value="F:oxidoreductase activity"/>
    <property type="evidence" value="ECO:0007669"/>
    <property type="project" value="UniProtKB-KW"/>
</dbReference>
<dbReference type="PANTHER" id="PTHR10039">
    <property type="entry name" value="AMELOGENIN"/>
    <property type="match status" value="1"/>
</dbReference>
<feature type="compositionally biased region" description="Pro residues" evidence="4">
    <location>
        <begin position="3567"/>
        <end position="3592"/>
    </location>
</feature>
<feature type="compositionally biased region" description="Pro residues" evidence="4">
    <location>
        <begin position="2077"/>
        <end position="2090"/>
    </location>
</feature>
<organism evidence="6 7">
    <name type="scientific">Leucocoprinus birnbaumii</name>
    <dbReference type="NCBI Taxonomy" id="56174"/>
    <lineage>
        <taxon>Eukaryota</taxon>
        <taxon>Fungi</taxon>
        <taxon>Dikarya</taxon>
        <taxon>Basidiomycota</taxon>
        <taxon>Agaricomycotina</taxon>
        <taxon>Agaricomycetes</taxon>
        <taxon>Agaricomycetidae</taxon>
        <taxon>Agaricales</taxon>
        <taxon>Agaricineae</taxon>
        <taxon>Agaricaceae</taxon>
        <taxon>Leucocoprinus</taxon>
    </lineage>
</organism>
<dbReference type="Pfam" id="PF01565">
    <property type="entry name" value="FAD_binding_4"/>
    <property type="match status" value="1"/>
</dbReference>
<evidence type="ECO:0000256" key="3">
    <source>
        <dbReference type="ARBA" id="ARBA00023002"/>
    </source>
</evidence>
<dbReference type="PANTHER" id="PTHR10039:SF15">
    <property type="entry name" value="NACHT DOMAIN-CONTAINING PROTEIN"/>
    <property type="match status" value="1"/>
</dbReference>
<dbReference type="InterPro" id="IPR012951">
    <property type="entry name" value="BBE"/>
</dbReference>
<keyword evidence="3" id="KW-0560">Oxidoreductase</keyword>
<dbReference type="Gene3D" id="3.40.50.300">
    <property type="entry name" value="P-loop containing nucleotide triphosphate hydrolases"/>
    <property type="match status" value="4"/>
</dbReference>
<keyword evidence="2" id="KW-0677">Repeat</keyword>
<dbReference type="GO" id="GO:0071949">
    <property type="term" value="F:FAD binding"/>
    <property type="evidence" value="ECO:0007669"/>
    <property type="project" value="InterPro"/>
</dbReference>
<feature type="compositionally biased region" description="Polar residues" evidence="4">
    <location>
        <begin position="4331"/>
        <end position="4355"/>
    </location>
</feature>
<feature type="compositionally biased region" description="Low complexity" evidence="4">
    <location>
        <begin position="1994"/>
        <end position="2016"/>
    </location>
</feature>
<dbReference type="PROSITE" id="PS51387">
    <property type="entry name" value="FAD_PCMH"/>
    <property type="match status" value="1"/>
</dbReference>
<feature type="region of interest" description="Disordered" evidence="4">
    <location>
        <begin position="4239"/>
        <end position="4267"/>
    </location>
</feature>
<dbReference type="InterPro" id="IPR006094">
    <property type="entry name" value="Oxid_FAD_bind_N"/>
</dbReference>
<dbReference type="Pfam" id="PF08031">
    <property type="entry name" value="BBE"/>
    <property type="match status" value="1"/>
</dbReference>
<evidence type="ECO:0000313" key="6">
    <source>
        <dbReference type="EMBL" id="KAJ3572680.1"/>
    </source>
</evidence>
<gene>
    <name evidence="6" type="ORF">NP233_g2926</name>
</gene>
<comment type="similarity">
    <text evidence="1">Belongs to the oxygen-dependent FAD-linked oxidoreductase family.</text>
</comment>
<feature type="region of interest" description="Disordered" evidence="4">
    <location>
        <begin position="2796"/>
        <end position="2831"/>
    </location>
</feature>
<dbReference type="EMBL" id="JANIEX010000132">
    <property type="protein sequence ID" value="KAJ3572680.1"/>
    <property type="molecule type" value="Genomic_DNA"/>
</dbReference>
<dbReference type="InterPro" id="IPR036318">
    <property type="entry name" value="FAD-bd_PCMH-like_sf"/>
</dbReference>
<dbReference type="InterPro" id="IPR016166">
    <property type="entry name" value="FAD-bd_PCMH"/>
</dbReference>
<feature type="compositionally biased region" description="Low complexity" evidence="4">
    <location>
        <begin position="4319"/>
        <end position="4330"/>
    </location>
</feature>
<dbReference type="SUPFAM" id="SSF56176">
    <property type="entry name" value="FAD-binding/transporter-associated domain-like"/>
    <property type="match status" value="1"/>
</dbReference>
<feature type="region of interest" description="Disordered" evidence="4">
    <location>
        <begin position="3522"/>
        <end position="3611"/>
    </location>
</feature>
<dbReference type="Proteomes" id="UP001213000">
    <property type="component" value="Unassembled WGS sequence"/>
</dbReference>
<dbReference type="PROSITE" id="PS00862">
    <property type="entry name" value="OX2_COVAL_FAD"/>
    <property type="match status" value="1"/>
</dbReference>
<dbReference type="SUPFAM" id="SSF52540">
    <property type="entry name" value="P-loop containing nucleoside triphosphate hydrolases"/>
    <property type="match status" value="6"/>
</dbReference>
<evidence type="ECO:0000313" key="7">
    <source>
        <dbReference type="Proteomes" id="UP001213000"/>
    </source>
</evidence>
<name>A0AAD5VXH0_9AGAR</name>
<feature type="compositionally biased region" description="Low complexity" evidence="4">
    <location>
        <begin position="4249"/>
        <end position="4263"/>
    </location>
</feature>
<sequence length="4982" mass="556282">MLPRPTRKATLLKAHALTCRNVPGSPGYPTDRQWQALNESVSNRLVRAIPSGEYCRETNCTDAEWTSAVWRNEIPGAMNTVNFEQDYDSNPPSLCGRTSPDICGQGDVPLYAILAETVEDIQAGVNFARRHNLRLSVKASGHDLLGRSTAKSSLLIHTHKLQSIEFTDSFHIGQVDSGSAVTVGSGVALNALYNASRVANKILVSGSAATVVAAGGYVQGGGHSPLSPLLGLAADNVLEFNVVTADGAVRRVNKAENSDLFWAMRGGGAGSWGVIVNATFKTFPTFDAAQSTLLLTANGSATIGAICEAHAKHAFDLDSLNAGLFISLTQSISDASAYTVGVTTVFPKATSQQANDALAPLYEDLISAGGVVTSNTTTIANINQLLIQSDDMAGSSGSLGSRLIPESFYRNASVAIGDACERLANLGTFSMTILLFAGGRVAENSHINNAVNPGWRTAKAHFIIANPIFDEQNLQEVHIAQNRFRKAQLPILHDITGPIPAAYSNEADLFEENWQSVFYGKNYHRLSSIKARYDPTDLFIVRTGPTHFYNNPGLFSQAHSFTINNSQFNDFSVVGLGLQQLLKSSMPDGFHDSAARYPPPRCHLATRKEHIAQITTWALADSEYKEPVLWMRGPFGIGKTAVAQSVAEALRPIDKLIATLFFSRSNSNRDDPRRVFPSIAFQIATQCEPFCNIINAVIQKDPSFSTKSLSKQFEELLVIPLSQIDIAMSGLNERVVIIDGLDECRGTQEQCEIIKIITTSARNRTTPFRWFITSRPEDPIIRTMNSPIISPNVYRIELPVSRDIDHEILIYLTDEFKKIREDHKLPESWPSEEALALLVERGAGLWIYVSTIVRFINDENSLGPQDQLRVVLDFAKDASSKAGLNNPLAEMDFFYALIMERIPLNIRTMIRKILLIHTTKARFDMSSITGTLCISTEQFRRACSFLRSVMELRGTRINNMKLHCYHESFLDFLADPKRSKELCTHGSFLIDYRRELLEWLHFTCSHSTDSSHFVFPPGTVLPEDLLSGVYYGHVVDSFWEFFCLPHHPIDIPTAMSISKLPFQKVLRLFPTDQQGVSWGIAGYRIKQFRDNLLTEFQERIVRMGKCPISGCTNTAHVMILGEGDNEAVAFGGGEYYLSLRNNQEPSPAPIISFRMADDERSSPVNLSSSSTTSDTRAATVQQRPVPPPPNLTPPRNRKPPPPPPPHRNPPHPRPPPRLPPRTRPQPRLPPPIPPRTLPPLPSEPMPLTSRDQDPGQQIPIAPQQNALSQPSRDQNCQGFFSQAQNFTINSSQFNNFSAVGSGFKQLLKHSMPDAFHDSAARYPPPRCHLGTRKEYISEIVGWARGDSEHKEPVLWMRGPFGIGKTAVAQSVAEALKSLNKLVATLFFSRSNANRDDPLRVFTSIAFQIAIRCKPFGDIIDAHIRADPSFATKSASTQFEDLLAAPLSQVDVTSSFIDGGAVIIDGLDECRGTLEQCEIIKIIASSAQNHTTPLRWFITSRPEEPIIRTMNLTSVSSAVSRIELPVSREIDHEILVYLTDEFTKIREAHKLPESWPSDDALSLIVDHGAGVWVYVSTIVRFINDENSFGPEDQLRIVLDFVRNTSRKVGPNNPLAELDFFYTLIMQRIPTNIRTMIRKILLVHSTRFNVPVETIADNLCLSTEQFRRSCASIQSVMELRGSSLSTMGLHFYHASFLDFLTNPDRSHGVCIYGEFLSQTLREVLEWFHILYSQTEGTTSLNNHYVCLVFTSHLVSEPSRFVYPSGTINPEDVPVDVHYRNALMYFWQLCWTPNQPIDIPTARSIAKLPFQKMLRLLPEDLEWFLPGERMDFIKENLPTLFRNKIIRSGKCPTPGCTNSEDVMMLGGGNNQAIALGNLSKLILQNNQNPPPGKCACGARIKLEGDQLEGEPEPVVDGVGDVVDASDEDNHGFFAKASNFFAQSPDQTLHSTATSNSGAPFPPSHSSFVRSPVAPPGPLPSTAQLSAVSDPPPDPARSSHPLLQKPLQSSPPISLPTTSPLAPSIYPPVKGYYSSPNPEDLEAVTGLAAHSGLLSTTSITELLRPPQQRSPLVLESSPSLTPAPPPTSSSPSPPHKSHFQVNDISIGSSGELFAARKFMQYLTRVSAGLKELLKTSMPDTFHNSAARYPPPRCHHGTRKEYIGQIGSWANGDFDHEKRVLWMHGPFGVGKTAVAQSSAEMLKASNQLIATLFFSRSNINRDDPYRVFTSIAFQIATQCQSFSNVLEAHIRTDPSFATKSLSTQFDELLLIPLSNIEDQAALKSLAGRVIIIDGLDECRGTKEQCENIKIIANSAQKRSTPFRWFITSRPEYPIILTMNASFVSPVVSRLELPVSRDVDHEILLYLTDEFSKIRENHSLPESWPSEEVPDLLVIRAAGLWIYVATIVRFINDENSLGPEDQLRLVLKFANDMSNQVGPNNPLAEMDFFYVLIMQRIPSNIRTTIRKVLLIHSMDIYSPRQIADSLCLSVDQFRRVCVSIQSVMQLRGSLLDYMEFHFYHASFLDFMCSPKRSKDLCIKGEFLIQYRKEILEWLHVVYSNTTGPSQFRFPSGTVLPEKLGSVDYHASVLQCFWELCCIPDHPIDVPTATSLSRLPFVKMFRLLPEDRHWAIASHKFNFLIQNHPTSFHDKIVRGGKCPTPRCTNIKPVFIFGQGDNEAVAFRDTETLHLLNNQDTPSGAIQPSRTVTIKLSTTSWYISLEMITLNVKICWAYGTILAMSSKPGPAVLRLISHTFSQSSKSDASNVRPHHSAFDQASSSPQSHPTMTTREPGHIAAHHTLLSQHPSSTSLPHTSSPLALPLGLPPPIPVHHMPPTPGSQYPNSTYRPTSAGIEPILRPSLSPATPLSPPPSMLPPRPQDHGMFHQAHDLVFHNPQFNDVHLAISGETSFARRMIRYLTQEVAGLKELLKNSMPDTFHNSAARYPPPRCHHDTRREYISQISNWALAESNDEQPVLWMHGPFGIGKTAVAQSCAEILKAGNRLIATLFFSRSNINRDNPYRVFTSIAFQIATQCKAFSDIIDSIIRTDPSFATKSLLTQFEELLVNPLSRIDVAKNGLDGRVVIIDGLDECRGTKEQCEIIRIIATSARKRTTPFRWFITSRPEHPIILTMNAAFVSPAVLRIELPVSREIDHEILIYLTDEFTKIRENNGLPDSWPDEEVFDLLVKRAAGLWIYVSTIIRFINDENSFGPQHQLQIVLDFANSMSTHVGAVNPLAEMDFFYMLIMQQIPSNIRTTVQKALLIYSMKIHSSMNGIANSLCLSEEQFRRACVSLQSVMALRGSTLKSMQFHFYHASFFDFLINPKRSKELCIKGEFLVRYRREVLEWLHVVYSHTSGPSHFVFPPGTILPKGLRSLDYHACVLCCFWELCCMPDHPIDVPTAISMSQLPFPKMFRLLPEDEKWTVVSYKLNFLIQNLPTSFHDKILRGEKCPTPGCMNIKPVFIFGQGDNEAVAFKDTETLYLLNNQDATALLGHSSLRLEERGSHAARSWNKSLQMLHLFLHRLYTHPVPDSSDVRDQTRAQRPVPPPPPPVARMQRLPPPPPPPRKKSSLTKVPPVPPPRPARPTPSPTRPPPPLPPRNLPSSERHLSPHTPSQPFTHLYTPNSSIRFLPNSRAITLNLWRILLPQGLIGLKELLDQSMPDAFYDSSARYPPPRCHLGTRKEYISLITDWALGNSERKEHVLWMRGPFGVGKSAVSHSCAETLEARNMLAATIFFSRSNTNRDDPRRVFTSVAYQIAALCAPFGDIIDALVLRNPAIAKKSLSKQFEELLVLPLRQIDTRSNGLDGCVVILDGLDECRGTAEQCEIIKIISASAKDRTMPFRWFITSRPEDPIIRTMNSPSISSVISSLELPVSREIDHEILLFLTDEFAKTRENHGLPDSWPSENVLDLLVERGAGLWIYVSTIVRFINDENSFGPEDQLRIVLKFAKEVSTQVGPNNPLAEMDFFYSLIMKQVPSNVRETVQRILLIYSIPNIDSPRRITNSLRLSLTQFRRACSFLRSVMELRDSDPEHTADTTIHFYHTSFLDFMKNPERSKEFYPARLVFPPGTVIPDGIQRLDHYQWALFCFWELCTIPEHNLDSSTTLSLSRLPFQKMLRMLPSDWGWATECNMIYDNLPIELRDSVMRFGKCPASGCTRKEDIWILGQGDNETIPEQFTTSTVRWLNNQDPPEGECFCGARLEVDDNDQGTFIRTMSAHSNKEVSWTIKSRGLLMKLPASLTLASGRAEALESRDTPTGNSRSTSSLTSPGSMIIRRTLPARPANTSRYQACSFPMQGDPGSLFGAFLSLVEEILHPSETRTRPSSPPSSVSASSSQPTFESPSPSLTASSRTIPASSSMTTPHNAPPPGLQEVPTSSFTLPTLHSPAHPPNLPMFHQAHSFVINNSQFIDNSRAGQGLEALLNNSMCNTFYDSAARDPPPRCQRGTRTEYISRVTDWATGRSECHEPVLWMRGAFGVGKTAVAQSCAEELDKMGKLTAALFLSRSDPDSDDPRRVFISIAYQLATRCELFGSVIDARIRKDPALATGAKALAKQFEELLVCPIKQLGSIIPDITERVVILDGLDECRGTTEQCAILDIIAASVRDQTTPFRWFITSRPEEPIIRTMSSAIVSSVSSHLELPITRKTEHEIMIYLLAEFEKTRSHHSLPGSWPSQEILSILVEHAAGLFIYAATIIRFINDNNSYGPEDQLRIVLKFATNVTTLVEGNNPLAEMDYFFSLIMQQIPPKLKTAVLRILLIHSLGYGVSSIAIILHLSVKQMRRLCAFVQSVMELQGSRLQSMTIHVHHASFLEYVKDPKRSKDLSIHGNFLTKYRQDLLQWLHDVCAQSTDSSNLVFPEEPDCPGGFDRKKHYCFQLFCFWDLCIAPHHQLDIPTISSLEKLQFRKMLSLIGPGHHMPVCVQQLRDSLPEGSRSAFIRRDKCPMPGCENPGEVWILGQGDNEAVILGDRNNIFMQNNQNVTHSQYSLALQKI</sequence>
<feature type="compositionally biased region" description="Pro residues" evidence="4">
    <location>
        <begin position="1199"/>
        <end position="1244"/>
    </location>
</feature>
<feature type="region of interest" description="Disordered" evidence="4">
    <location>
        <begin position="1155"/>
        <end position="1259"/>
    </location>
</feature>
<dbReference type="InterPro" id="IPR027417">
    <property type="entry name" value="P-loop_NTPase"/>
</dbReference>
<evidence type="ECO:0000256" key="4">
    <source>
        <dbReference type="SAM" id="MobiDB-lite"/>
    </source>
</evidence>
<feature type="compositionally biased region" description="Polar residues" evidence="4">
    <location>
        <begin position="1944"/>
        <end position="1965"/>
    </location>
</feature>
<dbReference type="InterPro" id="IPR006093">
    <property type="entry name" value="Oxy_OxRdtase_FAD_BS"/>
</dbReference>